<dbReference type="Proteomes" id="UP000535838">
    <property type="component" value="Unassembled WGS sequence"/>
</dbReference>
<evidence type="ECO:0000313" key="1">
    <source>
        <dbReference type="EMBL" id="MBB6638077.1"/>
    </source>
</evidence>
<name>A0A841T8A1_9BACL</name>
<comment type="caution">
    <text evidence="1">The sequence shown here is derived from an EMBL/GenBank/DDBJ whole genome shotgun (WGS) entry which is preliminary data.</text>
</comment>
<dbReference type="EMBL" id="JACJVQ010000028">
    <property type="protein sequence ID" value="MBB6638077.1"/>
    <property type="molecule type" value="Genomic_DNA"/>
</dbReference>
<sequence>MKDEWITYAPVLMFDEREPFYPVRVGVSELRDGESSPSFRRTMSFSGRDIDRALEYAIYWDYDIQHLYELEHVWLYLRKDGTVADAEASFHGRYLKALLPDRSNLSGNKVILYSQPGKHAFAPLPLLFRLLPNADECTDKEAGRDGLTAPDWLGSDSVRLLMADEGAQRLVREHIRSRFRFAPSYSFLPYELGGQEDLFVPWTSLLKEIPLRIEREMAFIRGSFGE</sequence>
<dbReference type="RefSeq" id="WP_185123285.1">
    <property type="nucleotide sequence ID" value="NZ_JACJVQ010000028.1"/>
</dbReference>
<gene>
    <name evidence="1" type="ORF">H7B67_28440</name>
</gene>
<evidence type="ECO:0000313" key="2">
    <source>
        <dbReference type="Proteomes" id="UP000535838"/>
    </source>
</evidence>
<organism evidence="1 2">
    <name type="scientific">Cohnella thailandensis</name>
    <dbReference type="NCBI Taxonomy" id="557557"/>
    <lineage>
        <taxon>Bacteria</taxon>
        <taxon>Bacillati</taxon>
        <taxon>Bacillota</taxon>
        <taxon>Bacilli</taxon>
        <taxon>Bacillales</taxon>
        <taxon>Paenibacillaceae</taxon>
        <taxon>Cohnella</taxon>
    </lineage>
</organism>
<reference evidence="1 2" key="1">
    <citation type="submission" date="2020-08" db="EMBL/GenBank/DDBJ databases">
        <title>Cohnella phylogeny.</title>
        <authorList>
            <person name="Dunlap C."/>
        </authorList>
    </citation>
    <scope>NUCLEOTIDE SEQUENCE [LARGE SCALE GENOMIC DNA]</scope>
    <source>
        <strain evidence="1 2">DSM 25241</strain>
    </source>
</reference>
<accession>A0A841T8A1</accession>
<dbReference type="AlphaFoldDB" id="A0A841T8A1"/>
<protein>
    <submittedName>
        <fullName evidence="1">Uncharacterized protein</fullName>
    </submittedName>
</protein>
<proteinExistence type="predicted"/>
<keyword evidence="2" id="KW-1185">Reference proteome</keyword>